<dbReference type="InterPro" id="IPR029092">
    <property type="entry name" value="Zwint-1"/>
</dbReference>
<feature type="coiled-coil region" evidence="1">
    <location>
        <begin position="105"/>
        <end position="153"/>
    </location>
</feature>
<dbReference type="Proteomes" id="UP000008225">
    <property type="component" value="Chromosome 12"/>
</dbReference>
<keyword evidence="4" id="KW-1185">Reference proteome</keyword>
<evidence type="ECO:0000256" key="1">
    <source>
        <dbReference type="SAM" id="Coils"/>
    </source>
</evidence>
<protein>
    <submittedName>
        <fullName evidence="3">ZW10 interacting kinetochore protein</fullName>
    </submittedName>
</protein>
<reference evidence="3" key="3">
    <citation type="submission" date="2025-09" db="UniProtKB">
        <authorList>
            <consortium name="Ensembl"/>
        </authorList>
    </citation>
    <scope>IDENTIFICATION</scope>
</reference>
<evidence type="ECO:0000256" key="2">
    <source>
        <dbReference type="SAM" id="MobiDB-lite"/>
    </source>
</evidence>
<dbReference type="AlphaFoldDB" id="A0A8I3X1C3"/>
<dbReference type="GO" id="GO:0000776">
    <property type="term" value="C:kinetochore"/>
    <property type="evidence" value="ECO:0007669"/>
    <property type="project" value="InterPro"/>
</dbReference>
<dbReference type="PANTHER" id="PTHR31504:SF1">
    <property type="entry name" value="ZW10 INTERACTOR"/>
    <property type="match status" value="1"/>
</dbReference>
<reference evidence="3 4" key="1">
    <citation type="submission" date="2009-03" db="EMBL/GenBank/DDBJ databases">
        <authorList>
            <person name="Warren W."/>
            <person name="Ye L."/>
            <person name="Minx P."/>
            <person name="Worley K."/>
            <person name="Gibbs R."/>
            <person name="Wilson R.K."/>
        </authorList>
    </citation>
    <scope>NUCLEOTIDE SEQUENCE [LARGE SCALE GENOMIC DNA]</scope>
</reference>
<dbReference type="PANTHER" id="PTHR31504">
    <property type="entry name" value="ZW10 INTERACTOR ZWINT"/>
    <property type="match status" value="1"/>
</dbReference>
<keyword evidence="1" id="KW-0175">Coiled coil</keyword>
<evidence type="ECO:0000313" key="3">
    <source>
        <dbReference type="Ensembl" id="ENSCJAP00000093648.1"/>
    </source>
</evidence>
<evidence type="ECO:0000313" key="4">
    <source>
        <dbReference type="Proteomes" id="UP000008225"/>
    </source>
</evidence>
<organism evidence="3 4">
    <name type="scientific">Callithrix jacchus</name>
    <name type="common">White-tufted-ear marmoset</name>
    <name type="synonym">Simia Jacchus</name>
    <dbReference type="NCBI Taxonomy" id="9483"/>
    <lineage>
        <taxon>Eukaryota</taxon>
        <taxon>Metazoa</taxon>
        <taxon>Chordata</taxon>
        <taxon>Craniata</taxon>
        <taxon>Vertebrata</taxon>
        <taxon>Euteleostomi</taxon>
        <taxon>Mammalia</taxon>
        <taxon>Eutheria</taxon>
        <taxon>Euarchontoglires</taxon>
        <taxon>Primates</taxon>
        <taxon>Haplorrhini</taxon>
        <taxon>Platyrrhini</taxon>
        <taxon>Cebidae</taxon>
        <taxon>Callitrichinae</taxon>
        <taxon>Callithrix</taxon>
        <taxon>Callithrix</taxon>
    </lineage>
</organism>
<dbReference type="Ensembl" id="ENSCJAT00000147842.1">
    <property type="protein sequence ID" value="ENSCJAP00000093648.1"/>
    <property type="gene ID" value="ENSCJAG00000004927.5"/>
</dbReference>
<dbReference type="GeneTree" id="ENSGT00390000017639"/>
<reference evidence="3" key="2">
    <citation type="submission" date="2025-08" db="UniProtKB">
        <authorList>
            <consortium name="Ensembl"/>
        </authorList>
    </citation>
    <scope>IDENTIFICATION</scope>
</reference>
<gene>
    <name evidence="3" type="primary">ZWINT</name>
</gene>
<feature type="region of interest" description="Disordered" evidence="2">
    <location>
        <begin position="178"/>
        <end position="206"/>
    </location>
</feature>
<sequence length="265" mass="29829">MEAAETEVEAAVLEVLTEVAGILETAGLQEEAELSTKILVEFVVDSQKKDKLLCSQLQVVDFLQNFLAQEDTAQDPLASEDTSRQKAIAAKEQWKELKATYREHVEAIKIALSKALTQMEEAQKKQTQLQEAFEQLQAKKQMAMEKRRAAQKQWQLQQLLCTLQGKLLFPEAATEAENIPNDKPQQLTGPEEQSIGDTMGRDPGVSSKVNERWNKWVWAGRWREKLGDWPYPLSILYVSKSDGLQPAGDSNLPWLPGGQQHGERS</sequence>
<accession>A0A8I3X1C3</accession>
<name>A0A8I3X1C3_CALJA</name>
<proteinExistence type="predicted"/>
<dbReference type="Pfam" id="PF15556">
    <property type="entry name" value="Zwint"/>
    <property type="match status" value="1"/>
</dbReference>